<accession>A0A8H7JF73</accession>
<dbReference type="AlphaFoldDB" id="A0A8H7JF73"/>
<dbReference type="Pfam" id="PF00106">
    <property type="entry name" value="adh_short"/>
    <property type="match status" value="1"/>
</dbReference>
<evidence type="ECO:0000313" key="14">
    <source>
        <dbReference type="Proteomes" id="UP000651452"/>
    </source>
</evidence>
<keyword evidence="4" id="KW-0521">NADP</keyword>
<dbReference type="PANTHER" id="PTHR24322">
    <property type="entry name" value="PKSB"/>
    <property type="match status" value="1"/>
</dbReference>
<evidence type="ECO:0000256" key="2">
    <source>
        <dbReference type="ARBA" id="ARBA00006484"/>
    </source>
</evidence>
<keyword evidence="8" id="KW-0472">Membrane</keyword>
<evidence type="ECO:0000256" key="7">
    <source>
        <dbReference type="ARBA" id="ARBA00023098"/>
    </source>
</evidence>
<comment type="caution">
    <text evidence="13">The sequence shown here is derived from an EMBL/GenBank/DDBJ whole genome shotgun (WGS) entry which is preliminary data.</text>
</comment>
<evidence type="ECO:0000256" key="10">
    <source>
        <dbReference type="ARBA" id="ARBA00068717"/>
    </source>
</evidence>
<keyword evidence="7" id="KW-0443">Lipid metabolism</keyword>
<evidence type="ECO:0000256" key="6">
    <source>
        <dbReference type="ARBA" id="ARBA00023002"/>
    </source>
</evidence>
<comment type="function">
    <text evidence="9">Catalyzes the reduction of all-trans-retinal to all-trans-retinol in the presence of NADPH.</text>
</comment>
<comment type="similarity">
    <text evidence="2 12">Belongs to the short-chain dehydrogenases/reductases (SDR) family.</text>
</comment>
<dbReference type="PRINTS" id="PR00080">
    <property type="entry name" value="SDRFAMILY"/>
</dbReference>
<protein>
    <recommendedName>
        <fullName evidence="10">Short-chain dehydrogenase/reductase 3</fullName>
    </recommendedName>
    <alternativeName>
        <fullName evidence="11">Retinal short-chain dehydrogenase/reductase 1</fullName>
    </alternativeName>
</protein>
<gene>
    <name evidence="13" type="ORF">EKO04_000218</name>
</gene>
<keyword evidence="3" id="KW-0812">Transmembrane</keyword>
<evidence type="ECO:0000256" key="5">
    <source>
        <dbReference type="ARBA" id="ARBA00022989"/>
    </source>
</evidence>
<dbReference type="PANTHER" id="PTHR24322:SF736">
    <property type="entry name" value="RETINOL DEHYDROGENASE 10"/>
    <property type="match status" value="1"/>
</dbReference>
<evidence type="ECO:0000256" key="11">
    <source>
        <dbReference type="ARBA" id="ARBA00082544"/>
    </source>
</evidence>
<comment type="subcellular location">
    <subcellularLocation>
        <location evidence="1">Membrane</location>
        <topology evidence="1">Multi-pass membrane protein</topology>
    </subcellularLocation>
</comment>
<dbReference type="InterPro" id="IPR002347">
    <property type="entry name" value="SDR_fam"/>
</dbReference>
<evidence type="ECO:0000256" key="12">
    <source>
        <dbReference type="RuleBase" id="RU000363"/>
    </source>
</evidence>
<dbReference type="GO" id="GO:0052650">
    <property type="term" value="F:all-trans-retinol dehydrogenase (NADP+) activity"/>
    <property type="evidence" value="ECO:0007669"/>
    <property type="project" value="UniProtKB-ARBA"/>
</dbReference>
<evidence type="ECO:0000256" key="4">
    <source>
        <dbReference type="ARBA" id="ARBA00022857"/>
    </source>
</evidence>
<dbReference type="Gene3D" id="3.40.50.720">
    <property type="entry name" value="NAD(P)-binding Rossmann-like Domain"/>
    <property type="match status" value="1"/>
</dbReference>
<proteinExistence type="inferred from homology"/>
<evidence type="ECO:0000256" key="9">
    <source>
        <dbReference type="ARBA" id="ARBA00059620"/>
    </source>
</evidence>
<keyword evidence="14" id="KW-1185">Reference proteome</keyword>
<evidence type="ECO:0000256" key="1">
    <source>
        <dbReference type="ARBA" id="ARBA00004141"/>
    </source>
</evidence>
<dbReference type="SUPFAM" id="SSF51735">
    <property type="entry name" value="NAD(P)-binding Rossmann-fold domains"/>
    <property type="match status" value="1"/>
</dbReference>
<dbReference type="GO" id="GO:0016020">
    <property type="term" value="C:membrane"/>
    <property type="evidence" value="ECO:0007669"/>
    <property type="project" value="UniProtKB-SubCell"/>
</dbReference>
<evidence type="ECO:0000313" key="13">
    <source>
        <dbReference type="EMBL" id="KAF9701906.1"/>
    </source>
</evidence>
<evidence type="ECO:0000256" key="8">
    <source>
        <dbReference type="ARBA" id="ARBA00023136"/>
    </source>
</evidence>
<dbReference type="OrthoDB" id="10253736at2759"/>
<dbReference type="PRINTS" id="PR00081">
    <property type="entry name" value="GDHRDH"/>
</dbReference>
<dbReference type="Proteomes" id="UP000651452">
    <property type="component" value="Unassembled WGS sequence"/>
</dbReference>
<reference evidence="13" key="2">
    <citation type="submission" date="2020-09" db="EMBL/GenBank/DDBJ databases">
        <title>Reference genome assembly for Australian Ascochyta lentis isolate Al4.</title>
        <authorList>
            <person name="Lee R.C."/>
            <person name="Farfan-Caceres L.M."/>
            <person name="Debler J.W."/>
            <person name="Williams A.H."/>
            <person name="Henares B.M."/>
        </authorList>
    </citation>
    <scope>NUCLEOTIDE SEQUENCE</scope>
    <source>
        <strain evidence="13">Al4</strain>
    </source>
</reference>
<dbReference type="EMBL" id="RZGK01000002">
    <property type="protein sequence ID" value="KAF9701906.1"/>
    <property type="molecule type" value="Genomic_DNA"/>
</dbReference>
<dbReference type="FunFam" id="3.40.50.720:FF:000131">
    <property type="entry name" value="Short-chain dehydrogenase/reductase 3"/>
    <property type="match status" value="1"/>
</dbReference>
<keyword evidence="6" id="KW-0560">Oxidoreductase</keyword>
<reference evidence="13" key="1">
    <citation type="submission" date="2018-12" db="EMBL/GenBank/DDBJ databases">
        <authorList>
            <person name="Syme R.A."/>
            <person name="Farfan-Caceres L."/>
            <person name="Lichtenzveig J."/>
        </authorList>
    </citation>
    <scope>NUCLEOTIDE SEQUENCE</scope>
    <source>
        <strain evidence="13">Al4</strain>
    </source>
</reference>
<dbReference type="InterPro" id="IPR036291">
    <property type="entry name" value="NAD(P)-bd_dom_sf"/>
</dbReference>
<keyword evidence="5" id="KW-1133">Transmembrane helix</keyword>
<sequence>MSAAVQRVSNLISLSTSHLALNPAVTASLLYILTSGPASLRTRLTSRIAPLRDPRRHATIIRALKWLLALGVVRSLNRSLNRLALNNYRLRPESARWNWEQEVAVVTGGSSGIGALIVQKLVNHGVKVAVLDIQELPTSLQGYANIHFHACDITSTAAVTSAATAIKQSLGRSPSILINNAGILDAHSILATTDAYLRKLFDVNVLSNWSTVRAFLPDMIALNKGHVVTVASAASYVGVAGMADYTASKAAVLAFHEGLNQELRLAYKAPGVLTTSVHPGWVRTPLLAPVEAELKKRGAVMSEPGDVADAVVKQVLSASGAQVFVPSSGGRISLLRALPNWVQESVRGRVSQTITESVNVGGM</sequence>
<name>A0A8H7JF73_9PLEO</name>
<organism evidence="13 14">
    <name type="scientific">Ascochyta lentis</name>
    <dbReference type="NCBI Taxonomy" id="205686"/>
    <lineage>
        <taxon>Eukaryota</taxon>
        <taxon>Fungi</taxon>
        <taxon>Dikarya</taxon>
        <taxon>Ascomycota</taxon>
        <taxon>Pezizomycotina</taxon>
        <taxon>Dothideomycetes</taxon>
        <taxon>Pleosporomycetidae</taxon>
        <taxon>Pleosporales</taxon>
        <taxon>Pleosporineae</taxon>
        <taxon>Didymellaceae</taxon>
        <taxon>Ascochyta</taxon>
    </lineage>
</organism>
<evidence type="ECO:0000256" key="3">
    <source>
        <dbReference type="ARBA" id="ARBA00022692"/>
    </source>
</evidence>